<organism evidence="1">
    <name type="scientific">uncultured Caudovirales phage</name>
    <dbReference type="NCBI Taxonomy" id="2100421"/>
    <lineage>
        <taxon>Viruses</taxon>
        <taxon>Duplodnaviria</taxon>
        <taxon>Heunggongvirae</taxon>
        <taxon>Uroviricota</taxon>
        <taxon>Caudoviricetes</taxon>
        <taxon>Peduoviridae</taxon>
        <taxon>Maltschvirus</taxon>
        <taxon>Maltschvirus maltsch</taxon>
    </lineage>
</organism>
<evidence type="ECO:0000313" key="1">
    <source>
        <dbReference type="EMBL" id="CAB4122485.1"/>
    </source>
</evidence>
<gene>
    <name evidence="1" type="ORF">UFOVP37_19</name>
</gene>
<accession>A0A6J5KMB8</accession>
<sequence length="269" mass="29276">MIDKQAIEALQMSEAISAANTSVAASFFTALPSDFKLHDLEKHQTFRRRAIGVMKTNTLQSFSEYVGTHAEAGATVFVNAQAMAATAVLNLGDPQEPGQADNLAVLEARRTAAFLAMLAVAGGQGHSQQTIAEFLEDWPSMVTCFNDEGTIPVPKAIAAVRKVTIESMRKMENTEKQHAASRSAFESIQATSTEPLPTLVYFETVPYHGLASRLFVLRLGVRTGGDKPTITLRVQNLEQHEEEMATELADLVRDTVKTVPVLLGTYNPK</sequence>
<proteinExistence type="predicted"/>
<dbReference type="Pfam" id="PF10065">
    <property type="entry name" value="DUF2303"/>
    <property type="match status" value="1"/>
</dbReference>
<dbReference type="EMBL" id="LR796163">
    <property type="protein sequence ID" value="CAB4122485.1"/>
    <property type="molecule type" value="Genomic_DNA"/>
</dbReference>
<reference evidence="1" key="1">
    <citation type="submission" date="2020-04" db="EMBL/GenBank/DDBJ databases">
        <authorList>
            <person name="Chiriac C."/>
            <person name="Salcher M."/>
            <person name="Ghai R."/>
            <person name="Kavagutti S V."/>
        </authorList>
    </citation>
    <scope>NUCLEOTIDE SEQUENCE</scope>
</reference>
<name>A0A6J5KMB8_9CAUD</name>
<protein>
    <submittedName>
        <fullName evidence="1">Protein of unkown function DUF2303</fullName>
    </submittedName>
</protein>
<dbReference type="InterPro" id="IPR019276">
    <property type="entry name" value="DUF2303"/>
</dbReference>